<proteinExistence type="predicted"/>
<keyword evidence="4" id="KW-0001">2Fe-2S</keyword>
<dbReference type="Pfam" id="PF00111">
    <property type="entry name" value="Fer2"/>
    <property type="match status" value="1"/>
</dbReference>
<dbReference type="Gene3D" id="3.10.20.30">
    <property type="match status" value="1"/>
</dbReference>
<organism evidence="11 12">
    <name type="scientific">Bacillus songklensis</name>
    <dbReference type="NCBI Taxonomy" id="1069116"/>
    <lineage>
        <taxon>Bacteria</taxon>
        <taxon>Bacillati</taxon>
        <taxon>Bacillota</taxon>
        <taxon>Bacilli</taxon>
        <taxon>Bacillales</taxon>
        <taxon>Bacillaceae</taxon>
        <taxon>Bacillus</taxon>
    </lineage>
</organism>
<dbReference type="PROSITE" id="PS51384">
    <property type="entry name" value="FAD_FR"/>
    <property type="match status" value="1"/>
</dbReference>
<dbReference type="InterPro" id="IPR039261">
    <property type="entry name" value="FNR_nucleotide-bd"/>
</dbReference>
<reference evidence="12" key="1">
    <citation type="journal article" date="2019" name="Int. J. Syst. Evol. Microbiol.">
        <title>The Global Catalogue of Microorganisms (GCM) 10K type strain sequencing project: providing services to taxonomists for standard genome sequencing and annotation.</title>
        <authorList>
            <consortium name="The Broad Institute Genomics Platform"/>
            <consortium name="The Broad Institute Genome Sequencing Center for Infectious Disease"/>
            <person name="Wu L."/>
            <person name="Ma J."/>
        </authorList>
    </citation>
    <scope>NUCLEOTIDE SEQUENCE [LARGE SCALE GENOMIC DNA]</scope>
    <source>
        <strain evidence="12">CCUG 61889</strain>
    </source>
</reference>
<accession>A0ABV8B525</accession>
<dbReference type="PRINTS" id="PR00409">
    <property type="entry name" value="PHDIOXRDTASE"/>
</dbReference>
<dbReference type="Pfam" id="PF22290">
    <property type="entry name" value="DmmA-like_N"/>
    <property type="match status" value="1"/>
</dbReference>
<dbReference type="PANTHER" id="PTHR30212">
    <property type="entry name" value="PROTEIN YIIM"/>
    <property type="match status" value="1"/>
</dbReference>
<gene>
    <name evidence="11" type="ORF">ACFOU2_13585</name>
</gene>
<evidence type="ECO:0000256" key="6">
    <source>
        <dbReference type="ARBA" id="ARBA00023002"/>
    </source>
</evidence>
<protein>
    <submittedName>
        <fullName evidence="11">PDR/VanB family oxidoreductase</fullName>
    </submittedName>
</protein>
<dbReference type="InterPro" id="IPR012675">
    <property type="entry name" value="Beta-grasp_dom_sf"/>
</dbReference>
<evidence type="ECO:0000256" key="7">
    <source>
        <dbReference type="ARBA" id="ARBA00023004"/>
    </source>
</evidence>
<evidence type="ECO:0000256" key="5">
    <source>
        <dbReference type="ARBA" id="ARBA00022723"/>
    </source>
</evidence>
<dbReference type="CDD" id="cd00207">
    <property type="entry name" value="fer2"/>
    <property type="match status" value="1"/>
</dbReference>
<evidence type="ECO:0000256" key="8">
    <source>
        <dbReference type="ARBA" id="ARBA00023014"/>
    </source>
</evidence>
<comment type="caution">
    <text evidence="11">The sequence shown here is derived from an EMBL/GenBank/DDBJ whole genome shotgun (WGS) entry which is preliminary data.</text>
</comment>
<keyword evidence="7" id="KW-0408">Iron</keyword>
<evidence type="ECO:0000256" key="3">
    <source>
        <dbReference type="ARBA" id="ARBA00022643"/>
    </source>
</evidence>
<evidence type="ECO:0000259" key="9">
    <source>
        <dbReference type="PROSITE" id="PS51085"/>
    </source>
</evidence>
<dbReference type="InterPro" id="IPR017927">
    <property type="entry name" value="FAD-bd_FR_type"/>
</dbReference>
<evidence type="ECO:0000256" key="2">
    <source>
        <dbReference type="ARBA" id="ARBA00022630"/>
    </source>
</evidence>
<dbReference type="InterPro" id="IPR001041">
    <property type="entry name" value="2Fe-2S_ferredoxin-type"/>
</dbReference>
<dbReference type="PROSITE" id="PS00197">
    <property type="entry name" value="2FE2S_FER_1"/>
    <property type="match status" value="1"/>
</dbReference>
<dbReference type="InterPro" id="IPR052353">
    <property type="entry name" value="Benzoxazolinone_Detox_Enz"/>
</dbReference>
<dbReference type="SUPFAM" id="SSF54292">
    <property type="entry name" value="2Fe-2S ferredoxin-like"/>
    <property type="match status" value="1"/>
</dbReference>
<name>A0ABV8B525_9BACI</name>
<keyword evidence="8" id="KW-0411">Iron-sulfur</keyword>
<dbReference type="InterPro" id="IPR054582">
    <property type="entry name" value="DmmA-like_N"/>
</dbReference>
<keyword evidence="12" id="KW-1185">Reference proteome</keyword>
<dbReference type="RefSeq" id="WP_377915955.1">
    <property type="nucleotide sequence ID" value="NZ_JBHRZT010000052.1"/>
</dbReference>
<dbReference type="InterPro" id="IPR036010">
    <property type="entry name" value="2Fe-2S_ferredoxin-like_sf"/>
</dbReference>
<dbReference type="InterPro" id="IPR006058">
    <property type="entry name" value="2Fe2S_fd_BS"/>
</dbReference>
<dbReference type="InterPro" id="IPR017938">
    <property type="entry name" value="Riboflavin_synthase-like_b-brl"/>
</dbReference>
<evidence type="ECO:0000313" key="12">
    <source>
        <dbReference type="Proteomes" id="UP001595752"/>
    </source>
</evidence>
<keyword evidence="6" id="KW-0560">Oxidoreductase</keyword>
<evidence type="ECO:0000313" key="11">
    <source>
        <dbReference type="EMBL" id="MFC3884479.1"/>
    </source>
</evidence>
<sequence length="320" mass="35958">MYKEKTIPVYVKSIHKETPLVKCFTLAPVDGTVLPAFSGGSHITAYIEGSDGLIERQYSLTNHPDHTGGYQIAIRLSDTSKGGSLYWHHHVKVGDKLQISYPKNHFPLSFKAKHHVFYAGGIGITPFLSMMAELKDRGASFELHYASKSREFCAFYNFLKENYSKQCYFYFSQERKSKRISKSTLLHHSIGTHVYFCGTESFISNFTEAALELGYPSSSVHFERFTPPQPKKLAPFQVKLTNGVTVNVSKEHTLLEALLEAGIKAPYSCRVGRCGTCELKVIEGTIDHYDSFLSEEQKNSQGVILTCVSRAKSDKLVIDF</sequence>
<evidence type="ECO:0000256" key="4">
    <source>
        <dbReference type="ARBA" id="ARBA00022714"/>
    </source>
</evidence>
<comment type="cofactor">
    <cofactor evidence="1">
        <name>FMN</name>
        <dbReference type="ChEBI" id="CHEBI:58210"/>
    </cofactor>
</comment>
<evidence type="ECO:0000256" key="1">
    <source>
        <dbReference type="ARBA" id="ARBA00001917"/>
    </source>
</evidence>
<dbReference type="SUPFAM" id="SSF63380">
    <property type="entry name" value="Riboflavin synthase domain-like"/>
    <property type="match status" value="1"/>
</dbReference>
<dbReference type="PANTHER" id="PTHR30212:SF2">
    <property type="entry name" value="PROTEIN YIIM"/>
    <property type="match status" value="1"/>
</dbReference>
<keyword evidence="3" id="KW-0288">FMN</keyword>
<dbReference type="Proteomes" id="UP001595752">
    <property type="component" value="Unassembled WGS sequence"/>
</dbReference>
<dbReference type="PROSITE" id="PS51085">
    <property type="entry name" value="2FE2S_FER_2"/>
    <property type="match status" value="1"/>
</dbReference>
<keyword evidence="2" id="KW-0285">Flavoprotein</keyword>
<feature type="domain" description="FAD-binding FR-type" evidence="10">
    <location>
        <begin position="4"/>
        <end position="109"/>
    </location>
</feature>
<evidence type="ECO:0000259" key="10">
    <source>
        <dbReference type="PROSITE" id="PS51384"/>
    </source>
</evidence>
<dbReference type="CDD" id="cd06185">
    <property type="entry name" value="PDR_like"/>
    <property type="match status" value="1"/>
</dbReference>
<dbReference type="Gene3D" id="3.40.50.80">
    <property type="entry name" value="Nucleotide-binding domain of ferredoxin-NADP reductase (FNR) module"/>
    <property type="match status" value="1"/>
</dbReference>
<dbReference type="EMBL" id="JBHRZT010000052">
    <property type="protein sequence ID" value="MFC3884479.1"/>
    <property type="molecule type" value="Genomic_DNA"/>
</dbReference>
<feature type="domain" description="2Fe-2S ferredoxin-type" evidence="9">
    <location>
        <begin position="236"/>
        <end position="320"/>
    </location>
</feature>
<keyword evidence="5" id="KW-0479">Metal-binding</keyword>
<dbReference type="Gene3D" id="2.40.30.10">
    <property type="entry name" value="Translation factors"/>
    <property type="match status" value="1"/>
</dbReference>
<dbReference type="SUPFAM" id="SSF52343">
    <property type="entry name" value="Ferredoxin reductase-like, C-terminal NADP-linked domain"/>
    <property type="match status" value="1"/>
</dbReference>